<proteinExistence type="predicted"/>
<name>A0A9P7G4U0_9AGAR</name>
<reference evidence="1" key="2">
    <citation type="submission" date="2021-10" db="EMBL/GenBank/DDBJ databases">
        <title>Phylogenomics reveals ancestral predisposition of the termite-cultivated fungus Termitomyces towards a domesticated lifestyle.</title>
        <authorList>
            <person name="Auxier B."/>
            <person name="Grum-Grzhimaylo A."/>
            <person name="Cardenas M.E."/>
            <person name="Lodge J.D."/>
            <person name="Laessoe T."/>
            <person name="Pedersen O."/>
            <person name="Smith M.E."/>
            <person name="Kuyper T.W."/>
            <person name="Franco-Molano E.A."/>
            <person name="Baroni T.J."/>
            <person name="Aanen D.K."/>
        </authorList>
    </citation>
    <scope>NUCLEOTIDE SEQUENCE</scope>
    <source>
        <strain evidence="1">AP01</strain>
        <tissue evidence="1">Mycelium</tissue>
    </source>
</reference>
<organism evidence="1 2">
    <name type="scientific">Asterophora parasitica</name>
    <dbReference type="NCBI Taxonomy" id="117018"/>
    <lineage>
        <taxon>Eukaryota</taxon>
        <taxon>Fungi</taxon>
        <taxon>Dikarya</taxon>
        <taxon>Basidiomycota</taxon>
        <taxon>Agaricomycotina</taxon>
        <taxon>Agaricomycetes</taxon>
        <taxon>Agaricomycetidae</taxon>
        <taxon>Agaricales</taxon>
        <taxon>Tricholomatineae</taxon>
        <taxon>Lyophyllaceae</taxon>
        <taxon>Asterophora</taxon>
    </lineage>
</organism>
<dbReference type="PANTHER" id="PTHR33604:SF3">
    <property type="entry name" value="OSJNBA0004B13.7 PROTEIN"/>
    <property type="match status" value="1"/>
</dbReference>
<protein>
    <submittedName>
        <fullName evidence="1">Uncharacterized protein</fullName>
    </submittedName>
</protein>
<comment type="caution">
    <text evidence="1">The sequence shown here is derived from an EMBL/GenBank/DDBJ whole genome shotgun (WGS) entry which is preliminary data.</text>
</comment>
<dbReference type="EMBL" id="JABCKV010000134">
    <property type="protein sequence ID" value="KAG5643101.1"/>
    <property type="molecule type" value="Genomic_DNA"/>
</dbReference>
<dbReference type="InterPro" id="IPR029044">
    <property type="entry name" value="Nucleotide-diphossugar_trans"/>
</dbReference>
<reference evidence="1" key="1">
    <citation type="submission" date="2020-07" db="EMBL/GenBank/DDBJ databases">
        <authorList>
            <person name="Nieuwenhuis M."/>
            <person name="Van De Peppel L.J.J."/>
        </authorList>
    </citation>
    <scope>NUCLEOTIDE SEQUENCE</scope>
    <source>
        <strain evidence="1">AP01</strain>
        <tissue evidence="1">Mycelium</tissue>
    </source>
</reference>
<keyword evidence="2" id="KW-1185">Reference proteome</keyword>
<dbReference type="AlphaFoldDB" id="A0A9P7G4U0"/>
<accession>A0A9P7G4U0</accession>
<sequence length="771" mass="86025">MSAHSGIEIVQLQHTGSIVTTSHDRDNSYSNFTSAFNANSKPPTIPEYSLTAILPVSRASLASLEGSLATLLEPSRLREIFLLCPQYIISEVRLVLRRIVTSGIDAPDILLQASTTGLNQDVNIIRAAAQASTEWVLIMDQEGLTRETNYTRNLLLNPPAVSIPFGPKGVRFSGTSESTAVLSNRNAQSASYLLPPFVLPAATAIFPHHRTTDMWSALGKHLAKSGREPGAIVLGSGPTALPLQFALEGTTICPEKAPLPALDPLYTGSVYSGEPLNATARNRAVFVFLVPRFDDFRHLNPLACMLQLQGYHVQLCVYGDLKESTMEKEERQFTSDLCTLSYVSVFTAPSHLQSPRHLGWLRTFASQADVVLSLREEKWLTNVFNTSGTAAVLIQLSRADIHHSAWMSSLSLVEWRNWHIPRIDVSIITKDRPRSLARLLASLSNGLFFGDDVNLRLNLEQSSDTETMKMAENLTWSHGSVFLHHRIIQGGLLPAVVESWYPRSNDTYGLLLEDDVELSPLFYAWAKMSILRYRYGDRSNRSPRIFGISLYQQKNVELPPQGRRLFNARDLFAASGLPHPTTPYLSPIPCSWGAIYFPEHWREFHAYLSLRLPIGGKSEHAVMYDQHIVPNVRSNKWTRSWKKYFIELAYLRGYVMLYPNYPEFVSLSTNHLEVGSHVKVRTKEKQKLFVVPLMPLTPYGTSSGPGLLDMPGGALPEWDALPVLNLTGSLTTLEELVAMGRARRTELTGCSAESEEFDSHALMCIKPKQAR</sequence>
<dbReference type="Gene3D" id="3.90.550.10">
    <property type="entry name" value="Spore Coat Polysaccharide Biosynthesis Protein SpsA, Chain A"/>
    <property type="match status" value="1"/>
</dbReference>
<dbReference type="OrthoDB" id="2020070at2759"/>
<evidence type="ECO:0000313" key="1">
    <source>
        <dbReference type="EMBL" id="KAG5643101.1"/>
    </source>
</evidence>
<gene>
    <name evidence="1" type="ORF">DXG03_001565</name>
</gene>
<dbReference type="PANTHER" id="PTHR33604">
    <property type="entry name" value="OSJNBA0004B13.7 PROTEIN"/>
    <property type="match status" value="1"/>
</dbReference>
<dbReference type="Proteomes" id="UP000775547">
    <property type="component" value="Unassembled WGS sequence"/>
</dbReference>
<evidence type="ECO:0000313" key="2">
    <source>
        <dbReference type="Proteomes" id="UP000775547"/>
    </source>
</evidence>